<feature type="region of interest" description="Disordered" evidence="3">
    <location>
        <begin position="196"/>
        <end position="287"/>
    </location>
</feature>
<evidence type="ECO:0000313" key="5">
    <source>
        <dbReference type="Proteomes" id="UP000559256"/>
    </source>
</evidence>
<dbReference type="Pfam" id="PF10356">
    <property type="entry name" value="RRG7"/>
    <property type="match status" value="1"/>
</dbReference>
<name>A0A8H5GK57_9AGAR</name>
<dbReference type="PANTHER" id="PTHR28133:SF1">
    <property type="entry name" value="REQUIRED FOR RESPIRATORY GROWTH PROTEIN 7, MITOCHONDRIAL"/>
    <property type="match status" value="1"/>
</dbReference>
<evidence type="ECO:0000256" key="1">
    <source>
        <dbReference type="ARBA" id="ARBA00004173"/>
    </source>
</evidence>
<reference evidence="4 5" key="1">
    <citation type="journal article" date="2020" name="ISME J.">
        <title>Uncovering the hidden diversity of litter-decomposition mechanisms in mushroom-forming fungi.</title>
        <authorList>
            <person name="Floudas D."/>
            <person name="Bentzer J."/>
            <person name="Ahren D."/>
            <person name="Johansson T."/>
            <person name="Persson P."/>
            <person name="Tunlid A."/>
        </authorList>
    </citation>
    <scope>NUCLEOTIDE SEQUENCE [LARGE SCALE GENOMIC DNA]</scope>
    <source>
        <strain evidence="4 5">CBS 291.85</strain>
    </source>
</reference>
<sequence>MSGNPRTKPLNAGGGYQKNILEDDNSASTNTRSRIRVVAQCKAEKKPIGPNYLRELEGVLYWHSTRDSSTGNHPLMGVFLSQSHYTGSTLTRAMESDMPLLLVHIPPLNPEEQVTLGDNSGLASQGASKGGIGSIVWNPALGSATGLLRGKSLVPRPKAIKLEPSCDREDRFRKAIEDEVLKREEEGAEKIYRNLQESERMVKRSNANDQGRGSTAGAGVGDYTKWKKELAAQGLELERTSTEREQPTDNNPKSTEGWYQNPGQTYGMSRLYDETQEDGEEKKEADG</sequence>
<feature type="region of interest" description="Disordered" evidence="3">
    <location>
        <begin position="1"/>
        <end position="31"/>
    </location>
</feature>
<dbReference type="GO" id="GO:0005739">
    <property type="term" value="C:mitochondrion"/>
    <property type="evidence" value="ECO:0007669"/>
    <property type="project" value="UniProtKB-SubCell"/>
</dbReference>
<dbReference type="PANTHER" id="PTHR28133">
    <property type="entry name" value="REQUIRED FOR RESPIRATORY GROWTH PROTEIN 7, MITOCHONDRIAL"/>
    <property type="match status" value="1"/>
</dbReference>
<feature type="compositionally biased region" description="Polar residues" evidence="3">
    <location>
        <begin position="248"/>
        <end position="267"/>
    </location>
</feature>
<comment type="caution">
    <text evidence="4">The sequence shown here is derived from an EMBL/GenBank/DDBJ whole genome shotgun (WGS) entry which is preliminary data.</text>
</comment>
<evidence type="ECO:0000256" key="2">
    <source>
        <dbReference type="ARBA" id="ARBA00023128"/>
    </source>
</evidence>
<dbReference type="EMBL" id="JAACJM010000024">
    <property type="protein sequence ID" value="KAF5366210.1"/>
    <property type="molecule type" value="Genomic_DNA"/>
</dbReference>
<accession>A0A8H5GK57</accession>
<evidence type="ECO:0000256" key="3">
    <source>
        <dbReference type="SAM" id="MobiDB-lite"/>
    </source>
</evidence>
<gene>
    <name evidence="4" type="ORF">D9758_005721</name>
</gene>
<dbReference type="Proteomes" id="UP000559256">
    <property type="component" value="Unassembled WGS sequence"/>
</dbReference>
<keyword evidence="2" id="KW-0496">Mitochondrion</keyword>
<dbReference type="AlphaFoldDB" id="A0A8H5GK57"/>
<protein>
    <submittedName>
        <fullName evidence="4">Uncharacterized protein</fullName>
    </submittedName>
</protein>
<feature type="compositionally biased region" description="Basic and acidic residues" evidence="3">
    <location>
        <begin position="224"/>
        <end position="247"/>
    </location>
</feature>
<dbReference type="InterPro" id="IPR018828">
    <property type="entry name" value="RRG7"/>
</dbReference>
<keyword evidence="5" id="KW-1185">Reference proteome</keyword>
<organism evidence="4 5">
    <name type="scientific">Tetrapyrgos nigripes</name>
    <dbReference type="NCBI Taxonomy" id="182062"/>
    <lineage>
        <taxon>Eukaryota</taxon>
        <taxon>Fungi</taxon>
        <taxon>Dikarya</taxon>
        <taxon>Basidiomycota</taxon>
        <taxon>Agaricomycotina</taxon>
        <taxon>Agaricomycetes</taxon>
        <taxon>Agaricomycetidae</taxon>
        <taxon>Agaricales</taxon>
        <taxon>Marasmiineae</taxon>
        <taxon>Marasmiaceae</taxon>
        <taxon>Tetrapyrgos</taxon>
    </lineage>
</organism>
<evidence type="ECO:0000313" key="4">
    <source>
        <dbReference type="EMBL" id="KAF5366210.1"/>
    </source>
</evidence>
<comment type="subcellular location">
    <subcellularLocation>
        <location evidence="1">Mitochondrion</location>
    </subcellularLocation>
</comment>
<proteinExistence type="predicted"/>
<dbReference type="OrthoDB" id="20734at2759"/>